<name>A0A397VF36_9GLOM</name>
<evidence type="ECO:0008006" key="3">
    <source>
        <dbReference type="Google" id="ProtNLM"/>
    </source>
</evidence>
<sequence length="369" mass="43356">MHTYFFSSLSGYIHFLLENTIMHFHLLPFVIECLSKDKSSLHSCIQVNRLWCRTAIPVLWSDPFRYVTEDKENFPEIIFIYLGSLEKSAKQKFLSKIPDDKKSLFKTPTFDYVKFLKHFNYWMVVGTIKEAARTLNFQLFYFNDDNPLEGTIKTHILNLIYVRSLRLDQLTIADHYGLGHFLGEKDYKPFKRVRNGNFLKQIKKLSFCINYPSLYKIFSWMPDHCPNVKHLKFRLKTFHDSDSSTITNVLSKFNDIRTFKLRIHYRGYKDEEILPSIANNIHSLTTIVFCNCNLKNNKNLIQEITQCKGLIELKFLLCTGLTIDKANLLINANFPMLKSVELWGDDYCDEIVNWGKSISPQFYDDPEDA</sequence>
<dbReference type="OrthoDB" id="2347106at2759"/>
<reference evidence="1 2" key="1">
    <citation type="submission" date="2018-06" db="EMBL/GenBank/DDBJ databases">
        <title>Comparative genomics reveals the genomic features of Rhizophagus irregularis, R. cerebriforme, R. diaphanum and Gigaspora rosea, and their symbiotic lifestyle signature.</title>
        <authorList>
            <person name="Morin E."/>
            <person name="San Clemente H."/>
            <person name="Chen E.C.H."/>
            <person name="De La Providencia I."/>
            <person name="Hainaut M."/>
            <person name="Kuo A."/>
            <person name="Kohler A."/>
            <person name="Murat C."/>
            <person name="Tang N."/>
            <person name="Roy S."/>
            <person name="Loubradou J."/>
            <person name="Henrissat B."/>
            <person name="Grigoriev I.V."/>
            <person name="Corradi N."/>
            <person name="Roux C."/>
            <person name="Martin F.M."/>
        </authorList>
    </citation>
    <scope>NUCLEOTIDE SEQUENCE [LARGE SCALE GENOMIC DNA]</scope>
    <source>
        <strain evidence="1 2">DAOM 194757</strain>
    </source>
</reference>
<dbReference type="Gene3D" id="3.80.10.10">
    <property type="entry name" value="Ribonuclease Inhibitor"/>
    <property type="match status" value="1"/>
</dbReference>
<dbReference type="EMBL" id="QKWP01000380">
    <property type="protein sequence ID" value="RIB21090.1"/>
    <property type="molecule type" value="Genomic_DNA"/>
</dbReference>
<gene>
    <name evidence="1" type="ORF">C2G38_2140840</name>
</gene>
<dbReference type="Proteomes" id="UP000266673">
    <property type="component" value="Unassembled WGS sequence"/>
</dbReference>
<protein>
    <recommendedName>
        <fullName evidence="3">F-box domain-containing protein</fullName>
    </recommendedName>
</protein>
<dbReference type="InterPro" id="IPR032675">
    <property type="entry name" value="LRR_dom_sf"/>
</dbReference>
<evidence type="ECO:0000313" key="1">
    <source>
        <dbReference type="EMBL" id="RIB21090.1"/>
    </source>
</evidence>
<organism evidence="1 2">
    <name type="scientific">Gigaspora rosea</name>
    <dbReference type="NCBI Taxonomy" id="44941"/>
    <lineage>
        <taxon>Eukaryota</taxon>
        <taxon>Fungi</taxon>
        <taxon>Fungi incertae sedis</taxon>
        <taxon>Mucoromycota</taxon>
        <taxon>Glomeromycotina</taxon>
        <taxon>Glomeromycetes</taxon>
        <taxon>Diversisporales</taxon>
        <taxon>Gigasporaceae</taxon>
        <taxon>Gigaspora</taxon>
    </lineage>
</organism>
<dbReference type="AlphaFoldDB" id="A0A397VF36"/>
<accession>A0A397VF36</accession>
<keyword evidence="2" id="KW-1185">Reference proteome</keyword>
<evidence type="ECO:0000313" key="2">
    <source>
        <dbReference type="Proteomes" id="UP000266673"/>
    </source>
</evidence>
<comment type="caution">
    <text evidence="1">The sequence shown here is derived from an EMBL/GenBank/DDBJ whole genome shotgun (WGS) entry which is preliminary data.</text>
</comment>
<dbReference type="SUPFAM" id="SSF52047">
    <property type="entry name" value="RNI-like"/>
    <property type="match status" value="1"/>
</dbReference>
<proteinExistence type="predicted"/>